<dbReference type="GO" id="GO:0005737">
    <property type="term" value="C:cytoplasm"/>
    <property type="evidence" value="ECO:0007669"/>
    <property type="project" value="TreeGrafter"/>
</dbReference>
<dbReference type="InterPro" id="IPR001245">
    <property type="entry name" value="Ser-Thr/Tyr_kinase_cat_dom"/>
</dbReference>
<dbReference type="GO" id="GO:0005524">
    <property type="term" value="F:ATP binding"/>
    <property type="evidence" value="ECO:0007669"/>
    <property type="project" value="InterPro"/>
</dbReference>
<dbReference type="AlphaFoldDB" id="A0A6A3A8D3"/>
<proteinExistence type="predicted"/>
<reference evidence="2" key="1">
    <citation type="submission" date="2019-09" db="EMBL/GenBank/DDBJ databases">
        <title>Draft genome information of white flower Hibiscus syriacus.</title>
        <authorList>
            <person name="Kim Y.-M."/>
        </authorList>
    </citation>
    <scope>NUCLEOTIDE SEQUENCE [LARGE SCALE GENOMIC DNA]</scope>
    <source>
        <strain evidence="2">YM2019G1</strain>
    </source>
</reference>
<dbReference type="Gene3D" id="1.10.510.10">
    <property type="entry name" value="Transferase(Phosphotransferase) domain 1"/>
    <property type="match status" value="1"/>
</dbReference>
<dbReference type="GO" id="GO:0004674">
    <property type="term" value="F:protein serine/threonine kinase activity"/>
    <property type="evidence" value="ECO:0007669"/>
    <property type="project" value="UniProtKB-KW"/>
</dbReference>
<feature type="domain" description="Protein kinase" evidence="1">
    <location>
        <begin position="202"/>
        <end position="306"/>
    </location>
</feature>
<keyword evidence="2" id="KW-0723">Serine/threonine-protein kinase</keyword>
<keyword evidence="2" id="KW-0808">Transferase</keyword>
<dbReference type="GO" id="GO:0007165">
    <property type="term" value="P:signal transduction"/>
    <property type="evidence" value="ECO:0007669"/>
    <property type="project" value="TreeGrafter"/>
</dbReference>
<name>A0A6A3A8D3_HIBSY</name>
<dbReference type="InterPro" id="IPR011009">
    <property type="entry name" value="Kinase-like_dom_sf"/>
</dbReference>
<gene>
    <name evidence="2" type="ORF">F3Y22_tig00110560pilonHSYRG00023</name>
</gene>
<organism evidence="2 3">
    <name type="scientific">Hibiscus syriacus</name>
    <name type="common">Rose of Sharon</name>
    <dbReference type="NCBI Taxonomy" id="106335"/>
    <lineage>
        <taxon>Eukaryota</taxon>
        <taxon>Viridiplantae</taxon>
        <taxon>Streptophyta</taxon>
        <taxon>Embryophyta</taxon>
        <taxon>Tracheophyta</taxon>
        <taxon>Spermatophyta</taxon>
        <taxon>Magnoliopsida</taxon>
        <taxon>eudicotyledons</taxon>
        <taxon>Gunneridae</taxon>
        <taxon>Pentapetalae</taxon>
        <taxon>rosids</taxon>
        <taxon>malvids</taxon>
        <taxon>Malvales</taxon>
        <taxon>Malvaceae</taxon>
        <taxon>Malvoideae</taxon>
        <taxon>Hibiscus</taxon>
    </lineage>
</organism>
<evidence type="ECO:0000313" key="2">
    <source>
        <dbReference type="EMBL" id="KAE8700143.1"/>
    </source>
</evidence>
<dbReference type="PROSITE" id="PS50011">
    <property type="entry name" value="PROTEIN_KINASE_DOM"/>
    <property type="match status" value="1"/>
</dbReference>
<dbReference type="PANTHER" id="PTHR23257:SF703">
    <property type="entry name" value="KINASE SUPERFAMILY WITH OCTICOSAPEPTIDE_PHOX_BEM1P DOMAIN-CONTAINING PROTEIN"/>
    <property type="match status" value="1"/>
</dbReference>
<dbReference type="PANTHER" id="PTHR23257">
    <property type="entry name" value="SERINE-THREONINE PROTEIN KINASE"/>
    <property type="match status" value="1"/>
</dbReference>
<dbReference type="InterPro" id="IPR050167">
    <property type="entry name" value="Ser_Thr_protein_kinase"/>
</dbReference>
<dbReference type="Pfam" id="PF07714">
    <property type="entry name" value="PK_Tyr_Ser-Thr"/>
    <property type="match status" value="1"/>
</dbReference>
<evidence type="ECO:0000259" key="1">
    <source>
        <dbReference type="PROSITE" id="PS50011"/>
    </source>
</evidence>
<comment type="caution">
    <text evidence="2">The sequence shown here is derived from an EMBL/GenBank/DDBJ whole genome shotgun (WGS) entry which is preliminary data.</text>
</comment>
<sequence>MLSSDGNAVRDIAYAHPLKMDVGPHCQETQDAVTTEPVQAPRDMLKFATSTEPVQLPDQPSTLIHDTSVSSGNQESRVDCSVIGALGIEDKIVPLEDEANHVMKMEKSDVPSVYFPEQTKVPEYESKVASNEVNVSNCLKLAEKGGSQAKPGEKDTTAAENSELSVSCLSFIPDFVASVTKVALEEVKEVKAKCEDFTPLKCDAIDKEAAADESESLNAHGEMELDSDNDNEALAKIEPSKAEEEAFARGLQIADFWKEALILSSLHHPNVVSFHGVVRDSPDGSLATVSEFMVNGSLKQFLQKDR</sequence>
<protein>
    <submittedName>
        <fullName evidence="2">Serine/threonine protein kinase, putative isoform 3</fullName>
    </submittedName>
</protein>
<dbReference type="EMBL" id="VEPZ02001030">
    <property type="protein sequence ID" value="KAE8700143.1"/>
    <property type="molecule type" value="Genomic_DNA"/>
</dbReference>
<keyword evidence="2" id="KW-0418">Kinase</keyword>
<accession>A0A6A3A8D3</accession>
<evidence type="ECO:0000313" key="3">
    <source>
        <dbReference type="Proteomes" id="UP000436088"/>
    </source>
</evidence>
<dbReference type="Proteomes" id="UP000436088">
    <property type="component" value="Unassembled WGS sequence"/>
</dbReference>
<dbReference type="InterPro" id="IPR000719">
    <property type="entry name" value="Prot_kinase_dom"/>
</dbReference>
<keyword evidence="3" id="KW-1185">Reference proteome</keyword>
<dbReference type="SUPFAM" id="SSF56112">
    <property type="entry name" value="Protein kinase-like (PK-like)"/>
    <property type="match status" value="1"/>
</dbReference>